<protein>
    <submittedName>
        <fullName evidence="2">Uncharacterized protein</fullName>
    </submittedName>
</protein>
<name>A0A1A9WZM5_9MUSC</name>
<sequence>MDSLTTTTRFPLQVLSIYDSLWLEYKVFERDLSKTEISRAPSKLLQMSYLGIVLLKSTKMHGVHMIIVAVCLSSHTLHVYLRTYTRMNAKEKKRKAFYESKLCFWLQEAHTELLII</sequence>
<evidence type="ECO:0000313" key="3">
    <source>
        <dbReference type="Proteomes" id="UP000091820"/>
    </source>
</evidence>
<proteinExistence type="predicted"/>
<evidence type="ECO:0000256" key="1">
    <source>
        <dbReference type="SAM" id="Phobius"/>
    </source>
</evidence>
<keyword evidence="1" id="KW-0472">Membrane</keyword>
<reference evidence="3" key="1">
    <citation type="submission" date="2014-03" db="EMBL/GenBank/DDBJ databases">
        <authorList>
            <person name="Aksoy S."/>
            <person name="Warren W."/>
            <person name="Wilson R.K."/>
        </authorList>
    </citation>
    <scope>NUCLEOTIDE SEQUENCE [LARGE SCALE GENOMIC DNA]</scope>
    <source>
        <strain evidence="3">IAEA</strain>
    </source>
</reference>
<organism evidence="2 3">
    <name type="scientific">Glossina brevipalpis</name>
    <dbReference type="NCBI Taxonomy" id="37001"/>
    <lineage>
        <taxon>Eukaryota</taxon>
        <taxon>Metazoa</taxon>
        <taxon>Ecdysozoa</taxon>
        <taxon>Arthropoda</taxon>
        <taxon>Hexapoda</taxon>
        <taxon>Insecta</taxon>
        <taxon>Pterygota</taxon>
        <taxon>Neoptera</taxon>
        <taxon>Endopterygota</taxon>
        <taxon>Diptera</taxon>
        <taxon>Brachycera</taxon>
        <taxon>Muscomorpha</taxon>
        <taxon>Hippoboscoidea</taxon>
        <taxon>Glossinidae</taxon>
        <taxon>Glossina</taxon>
    </lineage>
</organism>
<dbReference type="Proteomes" id="UP000091820">
    <property type="component" value="Unassembled WGS sequence"/>
</dbReference>
<evidence type="ECO:0000313" key="2">
    <source>
        <dbReference type="EnsemblMetazoa" id="GBRI038690-PA"/>
    </source>
</evidence>
<accession>A0A1A9WZM5</accession>
<feature type="transmembrane region" description="Helical" evidence="1">
    <location>
        <begin position="63"/>
        <end position="85"/>
    </location>
</feature>
<dbReference type="AlphaFoldDB" id="A0A1A9WZM5"/>
<keyword evidence="1" id="KW-1133">Transmembrane helix</keyword>
<reference evidence="2" key="2">
    <citation type="submission" date="2020-05" db="UniProtKB">
        <authorList>
            <consortium name="EnsemblMetazoa"/>
        </authorList>
    </citation>
    <scope>IDENTIFICATION</scope>
    <source>
        <strain evidence="2">IAEA</strain>
    </source>
</reference>
<keyword evidence="3" id="KW-1185">Reference proteome</keyword>
<keyword evidence="1" id="KW-0812">Transmembrane</keyword>
<dbReference type="EnsemblMetazoa" id="GBRI038690-RA">
    <property type="protein sequence ID" value="GBRI038690-PA"/>
    <property type="gene ID" value="GBRI038690"/>
</dbReference>
<dbReference type="VEuPathDB" id="VectorBase:GBRI038690"/>